<dbReference type="FunFam" id="3.30.420.40:FF:000034">
    <property type="entry name" value="Phosphotransferase"/>
    <property type="match status" value="1"/>
</dbReference>
<evidence type="ECO:0000256" key="8">
    <source>
        <dbReference type="ARBA" id="ARBA00023152"/>
    </source>
</evidence>
<reference evidence="14" key="1">
    <citation type="submission" date="2020-06" db="EMBL/GenBank/DDBJ databases">
        <title>WGS assembly of Ceratodon purpureus strain R40.</title>
        <authorList>
            <person name="Carey S.B."/>
            <person name="Jenkins J."/>
            <person name="Shu S."/>
            <person name="Lovell J.T."/>
            <person name="Sreedasyam A."/>
            <person name="Maumus F."/>
            <person name="Tiley G.P."/>
            <person name="Fernandez-Pozo N."/>
            <person name="Barry K."/>
            <person name="Chen C."/>
            <person name="Wang M."/>
            <person name="Lipzen A."/>
            <person name="Daum C."/>
            <person name="Saski C.A."/>
            <person name="Payton A.C."/>
            <person name="Mcbreen J.C."/>
            <person name="Conrad R.E."/>
            <person name="Kollar L.M."/>
            <person name="Olsson S."/>
            <person name="Huttunen S."/>
            <person name="Landis J.B."/>
            <person name="Wickett N.J."/>
            <person name="Johnson M.G."/>
            <person name="Rensing S.A."/>
            <person name="Grimwood J."/>
            <person name="Schmutz J."/>
            <person name="Mcdaniel S.F."/>
        </authorList>
    </citation>
    <scope>NUCLEOTIDE SEQUENCE</scope>
    <source>
        <strain evidence="14">R40</strain>
    </source>
</reference>
<keyword evidence="5 11" id="KW-0547">Nucleotide-binding</keyword>
<dbReference type="EC" id="2.7.1.-" evidence="11"/>
<dbReference type="GO" id="GO:0008865">
    <property type="term" value="F:fructokinase activity"/>
    <property type="evidence" value="ECO:0007669"/>
    <property type="project" value="TreeGrafter"/>
</dbReference>
<feature type="domain" description="Hexokinase N-terminal" evidence="12">
    <location>
        <begin position="45"/>
        <end position="242"/>
    </location>
</feature>
<keyword evidence="6 11" id="KW-0418">Kinase</keyword>
<name>A0A8T0H108_CERPU</name>
<evidence type="ECO:0000256" key="2">
    <source>
        <dbReference type="ARBA" id="ARBA00005028"/>
    </source>
</evidence>
<dbReference type="PROSITE" id="PS00378">
    <property type="entry name" value="HEXOKINASE_1"/>
    <property type="match status" value="1"/>
</dbReference>
<evidence type="ECO:0000256" key="4">
    <source>
        <dbReference type="ARBA" id="ARBA00022679"/>
    </source>
</evidence>
<dbReference type="PROSITE" id="PS51748">
    <property type="entry name" value="HEXOKINASE_2"/>
    <property type="match status" value="1"/>
</dbReference>
<accession>A0A8T0H108</accession>
<evidence type="ECO:0000256" key="6">
    <source>
        <dbReference type="ARBA" id="ARBA00022777"/>
    </source>
</evidence>
<dbReference type="Pfam" id="PF03727">
    <property type="entry name" value="Hexokinase_2"/>
    <property type="match status" value="1"/>
</dbReference>
<evidence type="ECO:0000256" key="7">
    <source>
        <dbReference type="ARBA" id="ARBA00022840"/>
    </source>
</evidence>
<evidence type="ECO:0000256" key="9">
    <source>
        <dbReference type="ARBA" id="ARBA00044613"/>
    </source>
</evidence>
<dbReference type="GO" id="GO:0005739">
    <property type="term" value="C:mitochondrion"/>
    <property type="evidence" value="ECO:0007669"/>
    <property type="project" value="TreeGrafter"/>
</dbReference>
<evidence type="ECO:0000256" key="1">
    <source>
        <dbReference type="ARBA" id="ARBA00004888"/>
    </source>
</evidence>
<keyword evidence="7 11" id="KW-0067">ATP-binding</keyword>
<dbReference type="Proteomes" id="UP000822688">
    <property type="component" value="Chromosome 8"/>
</dbReference>
<dbReference type="GO" id="GO:0005524">
    <property type="term" value="F:ATP binding"/>
    <property type="evidence" value="ECO:0007669"/>
    <property type="project" value="UniProtKB-UniRule"/>
</dbReference>
<keyword evidence="4 11" id="KW-0808">Transferase</keyword>
<feature type="domain" description="Hexokinase C-terminal" evidence="13">
    <location>
        <begin position="249"/>
        <end position="515"/>
    </location>
</feature>
<dbReference type="EMBL" id="CM026429">
    <property type="protein sequence ID" value="KAG0564487.1"/>
    <property type="molecule type" value="Genomic_DNA"/>
</dbReference>
<evidence type="ECO:0000256" key="3">
    <source>
        <dbReference type="ARBA" id="ARBA00009225"/>
    </source>
</evidence>
<dbReference type="Gene3D" id="3.40.367.20">
    <property type="match status" value="1"/>
</dbReference>
<dbReference type="InterPro" id="IPR019807">
    <property type="entry name" value="Hexokinase_BS"/>
</dbReference>
<proteinExistence type="inferred from homology"/>
<dbReference type="PANTHER" id="PTHR19443">
    <property type="entry name" value="HEXOKINASE"/>
    <property type="match status" value="1"/>
</dbReference>
<gene>
    <name evidence="14" type="ORF">KC19_8G114400</name>
</gene>
<organism evidence="14 15">
    <name type="scientific">Ceratodon purpureus</name>
    <name type="common">Fire moss</name>
    <name type="synonym">Dicranum purpureum</name>
    <dbReference type="NCBI Taxonomy" id="3225"/>
    <lineage>
        <taxon>Eukaryota</taxon>
        <taxon>Viridiplantae</taxon>
        <taxon>Streptophyta</taxon>
        <taxon>Embryophyta</taxon>
        <taxon>Bryophyta</taxon>
        <taxon>Bryophytina</taxon>
        <taxon>Bryopsida</taxon>
        <taxon>Dicranidae</taxon>
        <taxon>Pseudoditrichales</taxon>
        <taxon>Ditrichaceae</taxon>
        <taxon>Ceratodon</taxon>
    </lineage>
</organism>
<evidence type="ECO:0000256" key="11">
    <source>
        <dbReference type="RuleBase" id="RU362007"/>
    </source>
</evidence>
<dbReference type="Pfam" id="PF00349">
    <property type="entry name" value="Hexokinase_1"/>
    <property type="match status" value="1"/>
</dbReference>
<dbReference type="AlphaFoldDB" id="A0A8T0H108"/>
<dbReference type="CDD" id="cd24020">
    <property type="entry name" value="ASKHA_NBD_HK_plant"/>
    <property type="match status" value="1"/>
</dbReference>
<dbReference type="InterPro" id="IPR001312">
    <property type="entry name" value="Hexokinase"/>
</dbReference>
<comment type="catalytic activity">
    <reaction evidence="10">
        <text>D-fructose + ATP = D-fructose 6-phosphate + ADP + H(+)</text>
        <dbReference type="Rhea" id="RHEA:16125"/>
        <dbReference type="ChEBI" id="CHEBI:15378"/>
        <dbReference type="ChEBI" id="CHEBI:30616"/>
        <dbReference type="ChEBI" id="CHEBI:37721"/>
        <dbReference type="ChEBI" id="CHEBI:61527"/>
        <dbReference type="ChEBI" id="CHEBI:456216"/>
        <dbReference type="EC" id="2.7.1.1"/>
    </reaction>
    <physiologicalReaction direction="left-to-right" evidence="10">
        <dbReference type="Rhea" id="RHEA:16126"/>
    </physiologicalReaction>
</comment>
<evidence type="ECO:0000313" key="14">
    <source>
        <dbReference type="EMBL" id="KAG0564487.1"/>
    </source>
</evidence>
<dbReference type="PROSITE" id="PS51257">
    <property type="entry name" value="PROKAR_LIPOPROTEIN"/>
    <property type="match status" value="1"/>
</dbReference>
<dbReference type="GO" id="GO:0001678">
    <property type="term" value="P:intracellular glucose homeostasis"/>
    <property type="evidence" value="ECO:0007669"/>
    <property type="project" value="InterPro"/>
</dbReference>
<evidence type="ECO:0000313" key="15">
    <source>
        <dbReference type="Proteomes" id="UP000822688"/>
    </source>
</evidence>
<dbReference type="FunFam" id="3.40.367.20:FF:000003">
    <property type="entry name" value="Phosphotransferase"/>
    <property type="match status" value="1"/>
</dbReference>
<keyword evidence="15" id="KW-1185">Reference proteome</keyword>
<evidence type="ECO:0000259" key="12">
    <source>
        <dbReference type="Pfam" id="PF00349"/>
    </source>
</evidence>
<keyword evidence="8 11" id="KW-0324">Glycolysis</keyword>
<evidence type="ECO:0000256" key="10">
    <source>
        <dbReference type="ARBA" id="ARBA00047905"/>
    </source>
</evidence>
<comment type="pathway">
    <text evidence="1">Carbohydrate degradation; glycolysis; D-glyceraldehyde 3-phosphate and glycerone phosphate from D-glucose: step 1/4.</text>
</comment>
<dbReference type="SUPFAM" id="SSF53067">
    <property type="entry name" value="Actin-like ATPase domain"/>
    <property type="match status" value="2"/>
</dbReference>
<dbReference type="GO" id="GO:0005536">
    <property type="term" value="F:D-glucose binding"/>
    <property type="evidence" value="ECO:0007669"/>
    <property type="project" value="InterPro"/>
</dbReference>
<dbReference type="InterPro" id="IPR022673">
    <property type="entry name" value="Hexokinase_C"/>
</dbReference>
<comment type="pathway">
    <text evidence="2">Carbohydrate metabolism; hexose metabolism.</text>
</comment>
<protein>
    <recommendedName>
        <fullName evidence="11">Phosphotransferase</fullName>
        <ecNumber evidence="11">2.7.1.-</ecNumber>
    </recommendedName>
</protein>
<dbReference type="PRINTS" id="PR00475">
    <property type="entry name" value="HEXOKINASE"/>
</dbReference>
<dbReference type="InterPro" id="IPR043129">
    <property type="entry name" value="ATPase_NBD"/>
</dbReference>
<evidence type="ECO:0000259" key="13">
    <source>
        <dbReference type="Pfam" id="PF03727"/>
    </source>
</evidence>
<dbReference type="InterPro" id="IPR022672">
    <property type="entry name" value="Hexokinase_N"/>
</dbReference>
<comment type="similarity">
    <text evidence="3 11">Belongs to the hexokinase family.</text>
</comment>
<dbReference type="GO" id="GO:0006096">
    <property type="term" value="P:glycolytic process"/>
    <property type="evidence" value="ECO:0007669"/>
    <property type="project" value="UniProtKB-KW"/>
</dbReference>
<evidence type="ECO:0000256" key="5">
    <source>
        <dbReference type="ARBA" id="ARBA00022741"/>
    </source>
</evidence>
<dbReference type="GO" id="GO:0005829">
    <property type="term" value="C:cytosol"/>
    <property type="evidence" value="ECO:0007669"/>
    <property type="project" value="TreeGrafter"/>
</dbReference>
<dbReference type="GO" id="GO:0006006">
    <property type="term" value="P:glucose metabolic process"/>
    <property type="evidence" value="ECO:0007669"/>
    <property type="project" value="TreeGrafter"/>
</dbReference>
<comment type="caution">
    <text evidence="14">The sequence shown here is derived from an EMBL/GenBank/DDBJ whole genome shotgun (WGS) entry which is preliminary data.</text>
</comment>
<dbReference type="GO" id="GO:0004340">
    <property type="term" value="F:glucokinase activity"/>
    <property type="evidence" value="ECO:0007669"/>
    <property type="project" value="TreeGrafter"/>
</dbReference>
<dbReference type="PANTHER" id="PTHR19443:SF16">
    <property type="entry name" value="HEXOKINASE TYPE 1-RELATED"/>
    <property type="match status" value="1"/>
</dbReference>
<dbReference type="Gene3D" id="3.30.420.40">
    <property type="match status" value="1"/>
</dbReference>
<comment type="catalytic activity">
    <reaction evidence="9">
        <text>a D-hexose + ATP = a D-hexose 6-phosphate + ADP + H(+)</text>
        <dbReference type="Rhea" id="RHEA:22740"/>
        <dbReference type="ChEBI" id="CHEBI:4194"/>
        <dbReference type="ChEBI" id="CHEBI:15378"/>
        <dbReference type="ChEBI" id="CHEBI:30616"/>
        <dbReference type="ChEBI" id="CHEBI:229467"/>
        <dbReference type="ChEBI" id="CHEBI:456216"/>
        <dbReference type="EC" id="2.7.1.1"/>
    </reaction>
    <physiologicalReaction direction="left-to-right" evidence="9">
        <dbReference type="Rhea" id="RHEA:22741"/>
    </physiologicalReaction>
</comment>
<sequence>MGQSKAMAGVYIACAAAACAAAAVLVSQRVKVRSQKCTARKILLEFQEACDTPVARLRQVVDAMAVEMHAGLVSEGGSKLKMLPTFIDHLPDGNERGLFYAVDLGGTNFRVLRVQLGGLEGRVIKQEYEEVAIPPELMLGTSEELFDFIAKELVSFVAREGEDFRLHAGQGREIGFTFSFPVKQTDINAGSLLQWTKGFKVNDAIGQDVVAALQGCIERRGYKMRIAALVNDTVGTLAGGRYWNNDVMIAVILGTGTNACYVERAESISKWGGELPKSGQMVINMEWGNFWSSHLPRTYVDESLDNESLHPGEYGFEKMISGMYLGDCVRRVLVRMAQQAGIFGPHVPHKLLEPFSLQTPDMSKMHHDNSSDLKMVAEVLKRVYGIQNTTVGIRKIVLSVCDTVCQRGARLAAAGIVGILKKIGRDGSAANGLNRRNNTFEQSDVNGTHDEVPVNCPTGSGKTVVAMDGGLYEHYGEFRNYMQEAVVELLGEASKNVFIELSKDGSGIGAALLAASYAEYVPT</sequence>